<feature type="compositionally biased region" description="Low complexity" evidence="1">
    <location>
        <begin position="31"/>
        <end position="45"/>
    </location>
</feature>
<evidence type="ECO:0000256" key="1">
    <source>
        <dbReference type="SAM" id="MobiDB-lite"/>
    </source>
</evidence>
<evidence type="ECO:0000256" key="2">
    <source>
        <dbReference type="SAM" id="Phobius"/>
    </source>
</evidence>
<feature type="region of interest" description="Disordered" evidence="1">
    <location>
        <begin position="1"/>
        <end position="99"/>
    </location>
</feature>
<organism evidence="3">
    <name type="scientific">Streptomyces haneummycinicus</name>
    <dbReference type="NCBI Taxonomy" id="3074435"/>
    <lineage>
        <taxon>Bacteria</taxon>
        <taxon>Bacillati</taxon>
        <taxon>Actinomycetota</taxon>
        <taxon>Actinomycetes</taxon>
        <taxon>Kitasatosporales</taxon>
        <taxon>Streptomycetaceae</taxon>
        <taxon>Streptomyces</taxon>
    </lineage>
</organism>
<proteinExistence type="predicted"/>
<reference evidence="3" key="2">
    <citation type="submission" date="2024-07" db="EMBL/GenBank/DDBJ databases">
        <title>Streptomyces haneummycinica sp. nov., a new antibiotic-producing actinobacterium isolated from marine sediment.</title>
        <authorList>
            <person name="Uemura M."/>
            <person name="Hamada M."/>
            <person name="Hirano S."/>
            <person name="Kobayashi K."/>
            <person name="Ohshiro T."/>
            <person name="Kobayashi T."/>
            <person name="Terahara T."/>
        </authorList>
    </citation>
    <scope>NUCLEOTIDE SEQUENCE</scope>
    <source>
        <strain evidence="3">KM77-8</strain>
    </source>
</reference>
<name>A0AAT9HNM2_9ACTN</name>
<keyword evidence="2" id="KW-0812">Transmembrane</keyword>
<dbReference type="InterPro" id="IPR025333">
    <property type="entry name" value="DUF4239"/>
</dbReference>
<feature type="transmembrane region" description="Helical" evidence="2">
    <location>
        <begin position="369"/>
        <end position="387"/>
    </location>
</feature>
<dbReference type="EMBL" id="AP035768">
    <property type="protein sequence ID" value="BFO19053.1"/>
    <property type="molecule type" value="Genomic_DNA"/>
</dbReference>
<reference evidence="3" key="1">
    <citation type="submission" date="2024-06" db="EMBL/GenBank/DDBJ databases">
        <authorList>
            <consortium name="consrtm"/>
            <person name="Uemura M."/>
            <person name="Terahara T."/>
        </authorList>
    </citation>
    <scope>NUCLEOTIDE SEQUENCE</scope>
    <source>
        <strain evidence="3">KM77-8</strain>
    </source>
</reference>
<keyword evidence="2" id="KW-1133">Transmembrane helix</keyword>
<feature type="transmembrane region" description="Helical" evidence="2">
    <location>
        <begin position="204"/>
        <end position="224"/>
    </location>
</feature>
<gene>
    <name evidence="3" type="ORF">SHKM778_54410</name>
</gene>
<keyword evidence="2" id="KW-0472">Membrane</keyword>
<accession>A0AAT9HNM2</accession>
<evidence type="ECO:0000313" key="3">
    <source>
        <dbReference type="EMBL" id="BFO19053.1"/>
    </source>
</evidence>
<evidence type="ECO:0008006" key="4">
    <source>
        <dbReference type="Google" id="ProtNLM"/>
    </source>
</evidence>
<feature type="compositionally biased region" description="Basic and acidic residues" evidence="1">
    <location>
        <begin position="15"/>
        <end position="27"/>
    </location>
</feature>
<dbReference type="AlphaFoldDB" id="A0AAT9HNM2"/>
<feature type="transmembrane region" description="Helical" evidence="2">
    <location>
        <begin position="163"/>
        <end position="183"/>
    </location>
</feature>
<feature type="transmembrane region" description="Helical" evidence="2">
    <location>
        <begin position="341"/>
        <end position="362"/>
    </location>
</feature>
<sequence>MSRGRTPVLLTPTDPDAHPHPYTHPDSDTSAPARAHPDATAARTPAHADTRADTSTPTSAGRPSGTAHPARADAHPAAAPPPRAAPAAGPETVGHPEAAPVRDAGALPALPRGPGPAPFRRRHETAHLRPAHHDARGGSDRRAAAALKPVPTRPLWRHLLPEWLVLTLAMLAACVVVVVITLVRHRRVADDEDPSETPDVIEYMTMWIGVVYAIVLGLAIAGVWEGRSAAQETVQAEAVALHEVSERVRVYPVEVRDRIREDVNAYVGHVVTTEWRAMADDGQITERGTELLDRVRRDVTDYEPRTDFEAQAYQPLVDQVAAADQARSARAESTGETMPGVVWFGLLSGAVITIGMIFALQIRRTAREMVLAGLFSALIAFLLFLIWDFDAPYSRGLAASADPFLRLFPHIGG</sequence>
<dbReference type="Pfam" id="PF14023">
    <property type="entry name" value="Bestrophin-like"/>
    <property type="match status" value="1"/>
</dbReference>
<protein>
    <recommendedName>
        <fullName evidence="4">DUF4239 domain-containing protein</fullName>
    </recommendedName>
</protein>